<dbReference type="RefSeq" id="WP_073048881.1">
    <property type="nucleotide sequence ID" value="NZ_FQZL01000008.1"/>
</dbReference>
<dbReference type="AlphaFoldDB" id="A0A1M6FAR3"/>
<dbReference type="STRING" id="1121476.SAMN02745751_01414"/>
<evidence type="ECO:0000313" key="3">
    <source>
        <dbReference type="Proteomes" id="UP000184052"/>
    </source>
</evidence>
<dbReference type="Proteomes" id="UP000184052">
    <property type="component" value="Unassembled WGS sequence"/>
</dbReference>
<organism evidence="2 3">
    <name type="scientific">Dethiosulfatibacter aminovorans DSM 17477</name>
    <dbReference type="NCBI Taxonomy" id="1121476"/>
    <lineage>
        <taxon>Bacteria</taxon>
        <taxon>Bacillati</taxon>
        <taxon>Bacillota</taxon>
        <taxon>Tissierellia</taxon>
        <taxon>Dethiosulfatibacter</taxon>
    </lineage>
</organism>
<sequence length="75" mass="8794">MDKYCVMTFKSVSYSIKFEKRMKENGMDVKLIPVPRSISASCGMCGRFECSQRDEIERICGENKIQYEGIYEFMK</sequence>
<accession>A0A1M6FAR3</accession>
<protein>
    <recommendedName>
        <fullName evidence="1">Putative Se/S carrier protein-like domain-containing protein</fullName>
    </recommendedName>
</protein>
<evidence type="ECO:0000259" key="1">
    <source>
        <dbReference type="Pfam" id="PF11823"/>
    </source>
</evidence>
<keyword evidence="3" id="KW-1185">Reference proteome</keyword>
<proteinExistence type="predicted"/>
<evidence type="ECO:0000313" key="2">
    <source>
        <dbReference type="EMBL" id="SHI94780.1"/>
    </source>
</evidence>
<gene>
    <name evidence="2" type="ORF">SAMN02745751_01414</name>
</gene>
<dbReference type="InterPro" id="IPR021778">
    <property type="entry name" value="Se/S_carrier-like"/>
</dbReference>
<dbReference type="OrthoDB" id="3192849at2"/>
<name>A0A1M6FAR3_9FIRM</name>
<feature type="domain" description="Putative Se/S carrier protein-like" evidence="1">
    <location>
        <begin position="4"/>
        <end position="72"/>
    </location>
</feature>
<reference evidence="2 3" key="1">
    <citation type="submission" date="2016-11" db="EMBL/GenBank/DDBJ databases">
        <authorList>
            <person name="Jaros S."/>
            <person name="Januszkiewicz K."/>
            <person name="Wedrychowicz H."/>
        </authorList>
    </citation>
    <scope>NUCLEOTIDE SEQUENCE [LARGE SCALE GENOMIC DNA]</scope>
    <source>
        <strain evidence="2 3">DSM 17477</strain>
    </source>
</reference>
<dbReference type="Pfam" id="PF11823">
    <property type="entry name" value="Se_S_carrier"/>
    <property type="match status" value="1"/>
</dbReference>
<dbReference type="EMBL" id="FQZL01000008">
    <property type="protein sequence ID" value="SHI94780.1"/>
    <property type="molecule type" value="Genomic_DNA"/>
</dbReference>